<dbReference type="OrthoDB" id="1716868at2"/>
<dbReference type="Pfam" id="PF03683">
    <property type="entry name" value="UPF0175"/>
    <property type="match status" value="1"/>
</dbReference>
<dbReference type="KEGG" id="tki:TKV_c06580"/>
<evidence type="ECO:0000313" key="2">
    <source>
        <dbReference type="Proteomes" id="UP000029669"/>
    </source>
</evidence>
<dbReference type="InterPro" id="IPR005368">
    <property type="entry name" value="UPF0175"/>
</dbReference>
<proteinExistence type="predicted"/>
<gene>
    <name evidence="1" type="ORF">TKV_c06580</name>
</gene>
<evidence type="ECO:0000313" key="1">
    <source>
        <dbReference type="EMBL" id="AIS51843.1"/>
    </source>
</evidence>
<reference evidence="2" key="1">
    <citation type="journal article" date="2015" name="Genome Announc.">
        <title>Whole-Genome Sequences of 80 Environmental and Clinical Isolates of Burkholderia pseudomallei.</title>
        <authorList>
            <person name="Johnson S.L."/>
            <person name="Baker A.L."/>
            <person name="Chain P.S."/>
            <person name="Currie B.J."/>
            <person name="Daligault H.E."/>
            <person name="Davenport K.W."/>
            <person name="Davis C.B."/>
            <person name="Inglis T.J."/>
            <person name="Kaestli M."/>
            <person name="Koren S."/>
            <person name="Mayo M."/>
            <person name="Merritt A.J."/>
            <person name="Price E.P."/>
            <person name="Sarovich D.S."/>
            <person name="Warner J."/>
            <person name="Rosovitz M.J."/>
        </authorList>
    </citation>
    <scope>NUCLEOTIDE SEQUENCE [LARGE SCALE GENOMIC DNA]</scope>
    <source>
        <strain evidence="2">DSM 2030</strain>
    </source>
</reference>
<dbReference type="eggNOG" id="COG2886">
    <property type="taxonomic scope" value="Bacteria"/>
</dbReference>
<name>A0A097APV6_THEKI</name>
<accession>A0A097APV6</accession>
<keyword evidence="2" id="KW-1185">Reference proteome</keyword>
<organism evidence="1 2">
    <name type="scientific">Thermoanaerobacter kivui</name>
    <name type="common">Acetogenium kivui</name>
    <dbReference type="NCBI Taxonomy" id="2325"/>
    <lineage>
        <taxon>Bacteria</taxon>
        <taxon>Bacillati</taxon>
        <taxon>Bacillota</taxon>
        <taxon>Clostridia</taxon>
        <taxon>Thermoanaerobacterales</taxon>
        <taxon>Thermoanaerobacteraceae</taxon>
        <taxon>Thermoanaerobacter</taxon>
    </lineage>
</organism>
<dbReference type="RefSeq" id="WP_049684724.1">
    <property type="nucleotide sequence ID" value="NZ_CP009170.1"/>
</dbReference>
<dbReference type="HOGENOM" id="CLU_154570_4_1_9"/>
<sequence>MKITKKIEIPEEILISLRKSEDEFIAELKRTAAVRYYRERKLSLGQCAALAEMSEEEFIKYLASFDTSIFSFDDKEELLEDIKNA</sequence>
<protein>
    <submittedName>
        <fullName evidence="1">Uncharacterized protein</fullName>
    </submittedName>
</protein>
<dbReference type="AlphaFoldDB" id="A0A097APV6"/>
<dbReference type="EMBL" id="CP009170">
    <property type="protein sequence ID" value="AIS51843.1"/>
    <property type="molecule type" value="Genomic_DNA"/>
</dbReference>
<dbReference type="STRING" id="2325.TKV_c06580"/>
<dbReference type="Proteomes" id="UP000029669">
    <property type="component" value="Chromosome"/>
</dbReference>